<gene>
    <name evidence="1" type="ORF">LOD99_4742</name>
</gene>
<name>A0AAV7JSY7_9METZ</name>
<proteinExistence type="predicted"/>
<evidence type="ECO:0000313" key="2">
    <source>
        <dbReference type="Proteomes" id="UP001165289"/>
    </source>
</evidence>
<reference evidence="1 2" key="1">
    <citation type="journal article" date="2023" name="BMC Biol.">
        <title>The compact genome of the sponge Oopsacas minuta (Hexactinellida) is lacking key metazoan core genes.</title>
        <authorList>
            <person name="Santini S."/>
            <person name="Schenkelaars Q."/>
            <person name="Jourda C."/>
            <person name="Duchesne M."/>
            <person name="Belahbib H."/>
            <person name="Rocher C."/>
            <person name="Selva M."/>
            <person name="Riesgo A."/>
            <person name="Vervoort M."/>
            <person name="Leys S.P."/>
            <person name="Kodjabachian L."/>
            <person name="Le Bivic A."/>
            <person name="Borchiellini C."/>
            <person name="Claverie J.M."/>
            <person name="Renard E."/>
        </authorList>
    </citation>
    <scope>NUCLEOTIDE SEQUENCE [LARGE SCALE GENOMIC DNA]</scope>
    <source>
        <strain evidence="1">SPO-2</strain>
    </source>
</reference>
<dbReference type="AlphaFoldDB" id="A0AAV7JSY7"/>
<organism evidence="1 2">
    <name type="scientific">Oopsacas minuta</name>
    <dbReference type="NCBI Taxonomy" id="111878"/>
    <lineage>
        <taxon>Eukaryota</taxon>
        <taxon>Metazoa</taxon>
        <taxon>Porifera</taxon>
        <taxon>Hexactinellida</taxon>
        <taxon>Hexasterophora</taxon>
        <taxon>Lyssacinosida</taxon>
        <taxon>Leucopsacidae</taxon>
        <taxon>Oopsacas</taxon>
    </lineage>
</organism>
<comment type="caution">
    <text evidence="1">The sequence shown here is derived from an EMBL/GenBank/DDBJ whole genome shotgun (WGS) entry which is preliminary data.</text>
</comment>
<dbReference type="PANTHER" id="PTHR45913">
    <property type="entry name" value="EPM2A-INTERACTING PROTEIN 1"/>
    <property type="match status" value="1"/>
</dbReference>
<evidence type="ECO:0000313" key="1">
    <source>
        <dbReference type="EMBL" id="KAI6651863.1"/>
    </source>
</evidence>
<dbReference type="Proteomes" id="UP001165289">
    <property type="component" value="Unassembled WGS sequence"/>
</dbReference>
<dbReference type="EMBL" id="JAKMXF010000301">
    <property type="protein sequence ID" value="KAI6651863.1"/>
    <property type="molecule type" value="Genomic_DNA"/>
</dbReference>
<accession>A0AAV7JSY7</accession>
<keyword evidence="2" id="KW-1185">Reference proteome</keyword>
<dbReference type="PANTHER" id="PTHR45913:SF19">
    <property type="entry name" value="LOW QUALITY PROTEIN: ZINC FINGER BED DOMAIN-CONTAINING PROTEIN 5-LIKE"/>
    <property type="match status" value="1"/>
</dbReference>
<protein>
    <submittedName>
        <fullName evidence="1">Transposase</fullName>
    </submittedName>
</protein>
<sequence>MVYIRYRDECRIGEEMLFYSPLETRTRGVDIFNMIDKFFTSTDVDLYWTDCIAVSTDGAPAMVGINRGFVALGEERKPKNHVHTLHDSPTGIGCERIGPDLEQLMKDVTKIINLIKAQPLTSRCSANSVMKQIRSLYFALIQ</sequence>